<dbReference type="AlphaFoldDB" id="A0A7C0U331"/>
<protein>
    <submittedName>
        <fullName evidence="1">Uncharacterized protein</fullName>
    </submittedName>
</protein>
<comment type="caution">
    <text evidence="1">The sequence shown here is derived from an EMBL/GenBank/DDBJ whole genome shotgun (WGS) entry which is preliminary data.</text>
</comment>
<evidence type="ECO:0000313" key="1">
    <source>
        <dbReference type="EMBL" id="HDD44594.1"/>
    </source>
</evidence>
<gene>
    <name evidence="1" type="ORF">ENG63_07030</name>
</gene>
<name>A0A7C0U331_DESA2</name>
<organism evidence="1">
    <name type="scientific">Desulfofervidus auxilii</name>
    <dbReference type="NCBI Taxonomy" id="1621989"/>
    <lineage>
        <taxon>Bacteria</taxon>
        <taxon>Pseudomonadati</taxon>
        <taxon>Thermodesulfobacteriota</taxon>
        <taxon>Candidatus Desulfofervidia</taxon>
        <taxon>Candidatus Desulfofervidales</taxon>
        <taxon>Candidatus Desulfofervidaceae</taxon>
        <taxon>Candidatus Desulfofervidus</taxon>
    </lineage>
</organism>
<dbReference type="EMBL" id="DRBS01000259">
    <property type="protein sequence ID" value="HDD44594.1"/>
    <property type="molecule type" value="Genomic_DNA"/>
</dbReference>
<reference evidence="1" key="1">
    <citation type="journal article" date="2020" name="mSystems">
        <title>Genome- and Community-Level Interaction Insights into Carbon Utilization and Element Cycling Functions of Hydrothermarchaeota in Hydrothermal Sediment.</title>
        <authorList>
            <person name="Zhou Z."/>
            <person name="Liu Y."/>
            <person name="Xu W."/>
            <person name="Pan J."/>
            <person name="Luo Z.H."/>
            <person name="Li M."/>
        </authorList>
    </citation>
    <scope>NUCLEOTIDE SEQUENCE [LARGE SCALE GENOMIC DNA]</scope>
    <source>
        <strain evidence="1">HyVt-233</strain>
    </source>
</reference>
<dbReference type="SUPFAM" id="SSF52540">
    <property type="entry name" value="P-loop containing nucleoside triphosphate hydrolases"/>
    <property type="match status" value="1"/>
</dbReference>
<sequence>MISPKLMQFIPQDGLVLIIGRRGSGKSVLAYGLLEALHRKRQTYVYNFPKPDLLPSYIKVINTLDFPEDSIVLIDEAYMNFPARKAMAWSNRFIDSLNGLARQKNLLIFYVSQETSRVDLNIIRGIDVLFIKALSVNQVRFERKELRSYLQRIKDLIDKLNNEDLIKRSTYVSCDLIGKRFEGLIINSNTPPSFWSEELSKAWRDVSLIDDKKDETLNLNSLTCLTISNILGKIAKNCKDKKLKTDLMNASAKYAKRVKFFQA</sequence>
<accession>A0A7C0U331</accession>
<proteinExistence type="predicted"/>
<dbReference type="InterPro" id="IPR027417">
    <property type="entry name" value="P-loop_NTPase"/>
</dbReference>
<dbReference type="Proteomes" id="UP000886289">
    <property type="component" value="Unassembled WGS sequence"/>
</dbReference>
<dbReference type="Gene3D" id="3.40.50.300">
    <property type="entry name" value="P-loop containing nucleotide triphosphate hydrolases"/>
    <property type="match status" value="1"/>
</dbReference>